<organism evidence="3 4">
    <name type="scientific">Trifolium medium</name>
    <dbReference type="NCBI Taxonomy" id="97028"/>
    <lineage>
        <taxon>Eukaryota</taxon>
        <taxon>Viridiplantae</taxon>
        <taxon>Streptophyta</taxon>
        <taxon>Embryophyta</taxon>
        <taxon>Tracheophyta</taxon>
        <taxon>Spermatophyta</taxon>
        <taxon>Magnoliopsida</taxon>
        <taxon>eudicotyledons</taxon>
        <taxon>Gunneridae</taxon>
        <taxon>Pentapetalae</taxon>
        <taxon>rosids</taxon>
        <taxon>fabids</taxon>
        <taxon>Fabales</taxon>
        <taxon>Fabaceae</taxon>
        <taxon>Papilionoideae</taxon>
        <taxon>50 kb inversion clade</taxon>
        <taxon>NPAAA clade</taxon>
        <taxon>Hologalegina</taxon>
        <taxon>IRL clade</taxon>
        <taxon>Trifolieae</taxon>
        <taxon>Trifolium</taxon>
    </lineage>
</organism>
<dbReference type="PANTHER" id="PTHR42648">
    <property type="entry name" value="TRANSPOSASE, PUTATIVE-RELATED"/>
    <property type="match status" value="1"/>
</dbReference>
<evidence type="ECO:0000313" key="3">
    <source>
        <dbReference type="EMBL" id="MCI31251.1"/>
    </source>
</evidence>
<dbReference type="InterPro" id="IPR039537">
    <property type="entry name" value="Retrotran_Ty1/copia-like"/>
</dbReference>
<feature type="non-terminal residue" evidence="3">
    <location>
        <position position="1"/>
    </location>
</feature>
<protein>
    <submittedName>
        <fullName evidence="3">Gag-pol polyprotein</fullName>
    </submittedName>
</protein>
<dbReference type="Proteomes" id="UP000265520">
    <property type="component" value="Unassembled WGS sequence"/>
</dbReference>
<feature type="compositionally biased region" description="Basic and acidic residues" evidence="1">
    <location>
        <begin position="101"/>
        <end position="110"/>
    </location>
</feature>
<dbReference type="AlphaFoldDB" id="A0A392R3U7"/>
<dbReference type="InterPro" id="IPR057670">
    <property type="entry name" value="SH3_retrovirus"/>
</dbReference>
<keyword evidence="4" id="KW-1185">Reference proteome</keyword>
<feature type="domain" description="Retroviral polymerase SH3-like" evidence="2">
    <location>
        <begin position="24"/>
        <end position="82"/>
    </location>
</feature>
<feature type="non-terminal residue" evidence="3">
    <location>
        <position position="131"/>
    </location>
</feature>
<sequence length="131" mass="14876">TSSTLYELWKGRKPTVKYFHVFESKCYILADIEQRRKMDPKSDEVIFLGYSTNSRAYRVFNSRTKVMMESINVVIDDSSTDKVTDVEADVEASDQQLDMSEGDKDSESKSEMSISESENVPGNKGPSVRVQ</sequence>
<name>A0A392R3U7_9FABA</name>
<reference evidence="3 4" key="1">
    <citation type="journal article" date="2018" name="Front. Plant Sci.">
        <title>Red Clover (Trifolium pratense) and Zigzag Clover (T. medium) - A Picture of Genomic Similarities and Differences.</title>
        <authorList>
            <person name="Dluhosova J."/>
            <person name="Istvanek J."/>
            <person name="Nedelnik J."/>
            <person name="Repkova J."/>
        </authorList>
    </citation>
    <scope>NUCLEOTIDE SEQUENCE [LARGE SCALE GENOMIC DNA]</scope>
    <source>
        <strain evidence="4">cv. 10/8</strain>
        <tissue evidence="3">Leaf</tissue>
    </source>
</reference>
<feature type="region of interest" description="Disordered" evidence="1">
    <location>
        <begin position="79"/>
        <end position="131"/>
    </location>
</feature>
<evidence type="ECO:0000259" key="2">
    <source>
        <dbReference type="Pfam" id="PF25597"/>
    </source>
</evidence>
<evidence type="ECO:0000256" key="1">
    <source>
        <dbReference type="SAM" id="MobiDB-lite"/>
    </source>
</evidence>
<dbReference type="Pfam" id="PF25597">
    <property type="entry name" value="SH3_retrovirus"/>
    <property type="match status" value="1"/>
</dbReference>
<dbReference type="EMBL" id="LXQA010185743">
    <property type="protein sequence ID" value="MCI31251.1"/>
    <property type="molecule type" value="Genomic_DNA"/>
</dbReference>
<dbReference type="PANTHER" id="PTHR42648:SF21">
    <property type="entry name" value="CYSTEINE-RICH RLK (RECEPTOR-LIKE PROTEIN KINASE) 8"/>
    <property type="match status" value="1"/>
</dbReference>
<proteinExistence type="predicted"/>
<accession>A0A392R3U7</accession>
<comment type="caution">
    <text evidence="3">The sequence shown here is derived from an EMBL/GenBank/DDBJ whole genome shotgun (WGS) entry which is preliminary data.</text>
</comment>
<evidence type="ECO:0000313" key="4">
    <source>
        <dbReference type="Proteomes" id="UP000265520"/>
    </source>
</evidence>